<comment type="similarity">
    <text evidence="2">Belongs to the SYG1 (TC 2.A.94) family.</text>
</comment>
<gene>
    <name evidence="9" type="ORF">BRARA_F00935</name>
</gene>
<feature type="transmembrane region" description="Helical" evidence="6">
    <location>
        <begin position="74"/>
        <end position="92"/>
    </location>
</feature>
<evidence type="ECO:0000259" key="7">
    <source>
        <dbReference type="PROSITE" id="PS51380"/>
    </source>
</evidence>
<keyword evidence="3 6" id="KW-0812">Transmembrane</keyword>
<accession>A0A397YVT9</accession>
<organism evidence="9 10">
    <name type="scientific">Brassica campestris</name>
    <name type="common">Field mustard</name>
    <dbReference type="NCBI Taxonomy" id="3711"/>
    <lineage>
        <taxon>Eukaryota</taxon>
        <taxon>Viridiplantae</taxon>
        <taxon>Streptophyta</taxon>
        <taxon>Embryophyta</taxon>
        <taxon>Tracheophyta</taxon>
        <taxon>Spermatophyta</taxon>
        <taxon>Magnoliopsida</taxon>
        <taxon>eudicotyledons</taxon>
        <taxon>Gunneridae</taxon>
        <taxon>Pentapetalae</taxon>
        <taxon>rosids</taxon>
        <taxon>malvids</taxon>
        <taxon>Brassicales</taxon>
        <taxon>Brassicaceae</taxon>
        <taxon>Brassiceae</taxon>
        <taxon>Brassica</taxon>
    </lineage>
</organism>
<keyword evidence="4 6" id="KW-1133">Transmembrane helix</keyword>
<feature type="domain" description="SPX" evidence="8">
    <location>
        <begin position="1"/>
        <end position="267"/>
    </location>
</feature>
<comment type="subcellular location">
    <subcellularLocation>
        <location evidence="1">Membrane</location>
        <topology evidence="1">Multi-pass membrane protein</topology>
    </subcellularLocation>
</comment>
<feature type="transmembrane region" description="Helical" evidence="6">
    <location>
        <begin position="135"/>
        <end position="155"/>
    </location>
</feature>
<evidence type="ECO:0000313" key="9">
    <source>
        <dbReference type="EMBL" id="RID57567.1"/>
    </source>
</evidence>
<evidence type="ECO:0000256" key="1">
    <source>
        <dbReference type="ARBA" id="ARBA00004141"/>
    </source>
</evidence>
<dbReference type="InterPro" id="IPR004342">
    <property type="entry name" value="EXS_C"/>
</dbReference>
<sequence length="267" mass="31476">MKFGKEFSSQMVPEWQQAYMDYDYLKTLLKEIIRFKLRTNNAPTRGGAKNHQGGGLNRKMTLYRAHRKNTCNKSGVYNTFLFIVAVIPYASRLLQCLRRLFEEKNPEQGWNGLKYFLTIVAVCLRTAYSIQKGQIAWRVLAAISSAAAAIFSTYWDFIHDWGLLNRTSKNRWLRDKLLIPQKKVYFIAMILNVLLRFAWIQTILDFNFSFMHRQTMVTLVASLEIIRRGIWNFFRLENEHLNNVGKYRAFKSVPLPFNYDEDEDKDD</sequence>
<evidence type="ECO:0000256" key="6">
    <source>
        <dbReference type="SAM" id="Phobius"/>
    </source>
</evidence>
<evidence type="ECO:0000256" key="5">
    <source>
        <dbReference type="ARBA" id="ARBA00023136"/>
    </source>
</evidence>
<dbReference type="PROSITE" id="PS51380">
    <property type="entry name" value="EXS"/>
    <property type="match status" value="1"/>
</dbReference>
<evidence type="ECO:0000259" key="8">
    <source>
        <dbReference type="PROSITE" id="PS51382"/>
    </source>
</evidence>
<dbReference type="EMBL" id="CM010633">
    <property type="protein sequence ID" value="RID57567.1"/>
    <property type="molecule type" value="Genomic_DNA"/>
</dbReference>
<keyword evidence="5 6" id="KW-0472">Membrane</keyword>
<feature type="transmembrane region" description="Helical" evidence="6">
    <location>
        <begin position="184"/>
        <end position="204"/>
    </location>
</feature>
<dbReference type="PROSITE" id="PS51382">
    <property type="entry name" value="SPX"/>
    <property type="match status" value="1"/>
</dbReference>
<evidence type="ECO:0000256" key="3">
    <source>
        <dbReference type="ARBA" id="ARBA00022692"/>
    </source>
</evidence>
<feature type="domain" description="EXS" evidence="7">
    <location>
        <begin position="72"/>
        <end position="267"/>
    </location>
</feature>
<proteinExistence type="inferred from homology"/>
<reference evidence="9 10" key="1">
    <citation type="submission" date="2018-06" db="EMBL/GenBank/DDBJ databases">
        <title>WGS assembly of Brassica rapa FPsc.</title>
        <authorList>
            <person name="Bowman J."/>
            <person name="Kohchi T."/>
            <person name="Yamato K."/>
            <person name="Jenkins J."/>
            <person name="Shu S."/>
            <person name="Ishizaki K."/>
            <person name="Yamaoka S."/>
            <person name="Nishihama R."/>
            <person name="Nakamura Y."/>
            <person name="Berger F."/>
            <person name="Adam C."/>
            <person name="Aki S."/>
            <person name="Althoff F."/>
            <person name="Araki T."/>
            <person name="Arteaga-Vazquez M."/>
            <person name="Balasubrmanian S."/>
            <person name="Bauer D."/>
            <person name="Boehm C."/>
            <person name="Briginshaw L."/>
            <person name="Caballero-Perez J."/>
            <person name="Catarino B."/>
            <person name="Chen F."/>
            <person name="Chiyoda S."/>
            <person name="Chovatia M."/>
            <person name="Davies K."/>
            <person name="Delmans M."/>
            <person name="Demura T."/>
            <person name="Dierschke T."/>
            <person name="Dolan L."/>
            <person name="Dorantes-Acosta A."/>
            <person name="Eklund D."/>
            <person name="Florent S."/>
            <person name="Flores-Sandoval E."/>
            <person name="Fujiyama A."/>
            <person name="Fukuzawa H."/>
            <person name="Galik B."/>
            <person name="Grimanelli D."/>
            <person name="Grimwood J."/>
            <person name="Grossniklaus U."/>
            <person name="Hamada T."/>
            <person name="Haseloff J."/>
            <person name="Hetherington A."/>
            <person name="Higo A."/>
            <person name="Hirakawa Y."/>
            <person name="Hundley H."/>
            <person name="Ikeda Y."/>
            <person name="Inoue K."/>
            <person name="Inoue S."/>
            <person name="Ishida S."/>
            <person name="Jia Q."/>
            <person name="Kakita M."/>
            <person name="Kanazawa T."/>
            <person name="Kawai Y."/>
            <person name="Kawashima T."/>
            <person name="Kennedy M."/>
            <person name="Kinose K."/>
            <person name="Kinoshita T."/>
            <person name="Kohara Y."/>
            <person name="Koide E."/>
            <person name="Komatsu K."/>
            <person name="Kopischke S."/>
            <person name="Kubo M."/>
            <person name="Kyozuka J."/>
            <person name="Lagercrantz U."/>
            <person name="Lin S."/>
            <person name="Lindquist E."/>
            <person name="Lipzen A."/>
            <person name="Lu C."/>
            <person name="Luna E."/>
            <person name="Martienssen R."/>
            <person name="Minamino N."/>
            <person name="Mizutani M."/>
            <person name="Mizutani M."/>
            <person name="Mochizuki N."/>
            <person name="Monte I."/>
            <person name="Mosher R."/>
            <person name="Nagasaki H."/>
            <person name="Nakagami H."/>
            <person name="Naramoto S."/>
            <person name="Nishitani K."/>
            <person name="Ohtani M."/>
            <person name="Okamoto T."/>
            <person name="Okumura M."/>
            <person name="Phillips J."/>
            <person name="Pollak B."/>
            <person name="Reinders A."/>
            <person name="Roevekamp M."/>
            <person name="Sano R."/>
            <person name="Sawa S."/>
            <person name="Schmid M."/>
            <person name="Shirakawa M."/>
            <person name="Solano R."/>
            <person name="Spunde A."/>
            <person name="Suetsugu N."/>
            <person name="Sugano S."/>
            <person name="Sugiyama A."/>
            <person name="Sun R."/>
            <person name="Suzuki Y."/>
            <person name="Takenaka M."/>
            <person name="Takezawa D."/>
            <person name="Tomogane H."/>
            <person name="Tsuzuki M."/>
            <person name="Ueda T."/>
            <person name="Umeda M."/>
            <person name="Ward J."/>
            <person name="Watanabe Y."/>
            <person name="Yazaki K."/>
            <person name="Yokoyama R."/>
            <person name="Yoshitake Y."/>
            <person name="Yotsui I."/>
            <person name="Zachgo S."/>
            <person name="Schmutz J."/>
        </authorList>
    </citation>
    <scope>NUCLEOTIDE SEQUENCE [LARGE SCALE GENOMIC DNA]</scope>
    <source>
        <strain evidence="10">cv. B-3</strain>
    </source>
</reference>
<feature type="transmembrane region" description="Helical" evidence="6">
    <location>
        <begin position="112"/>
        <end position="128"/>
    </location>
</feature>
<evidence type="ECO:0000313" key="10">
    <source>
        <dbReference type="Proteomes" id="UP000264353"/>
    </source>
</evidence>
<dbReference type="AlphaFoldDB" id="A0A397YVT9"/>
<dbReference type="Pfam" id="PF03124">
    <property type="entry name" value="EXS"/>
    <property type="match status" value="1"/>
</dbReference>
<dbReference type="GO" id="GO:0016020">
    <property type="term" value="C:membrane"/>
    <property type="evidence" value="ECO:0007669"/>
    <property type="project" value="UniProtKB-SubCell"/>
</dbReference>
<evidence type="ECO:0008006" key="11">
    <source>
        <dbReference type="Google" id="ProtNLM"/>
    </source>
</evidence>
<dbReference type="PANTHER" id="PTHR10783">
    <property type="entry name" value="XENOTROPIC AND POLYTROPIC RETROVIRUS RECEPTOR 1-RELATED"/>
    <property type="match status" value="1"/>
</dbReference>
<dbReference type="InterPro" id="IPR004331">
    <property type="entry name" value="SPX_dom"/>
</dbReference>
<evidence type="ECO:0000256" key="4">
    <source>
        <dbReference type="ARBA" id="ARBA00022989"/>
    </source>
</evidence>
<name>A0A397YVT9_BRACM</name>
<dbReference type="Proteomes" id="UP000264353">
    <property type="component" value="Chromosome A6"/>
</dbReference>
<protein>
    <recommendedName>
        <fullName evidence="11">EXS domain-containing protein</fullName>
    </recommendedName>
</protein>
<evidence type="ECO:0000256" key="2">
    <source>
        <dbReference type="ARBA" id="ARBA00009665"/>
    </source>
</evidence>
<dbReference type="PANTHER" id="PTHR10783:SF4">
    <property type="entry name" value="PHOSPHATE TRANSPORTER PHO1 HOMOLOG 3"/>
    <property type="match status" value="1"/>
</dbReference>